<keyword evidence="4 7" id="KW-1133">Transmembrane helix</keyword>
<sequence length="558" mass="62443">MPSLLFTCFLVQLLIHLVNTFGADAINNILWNLYNMFPTPTSQSAGEQKKLKREFMKVRHEMNATSSQDEFAKWAKLRRQHDKLFDQLEKSKSSLDSTKSTFDSSVSTLRWLGTNGLRMLLQFWFSKQAMFWLPKGWFPYYAEWLLSFPRAPLGSISIQAWTLACAAVILLVSDALVAVVALVLGTQTGAKAKKMEEPMKAGGQGAEKPGKKEFIKSIVIFFGPLILPKAIGYYRSQRAAPQAHGLTVRSVPPNVSRALTILFITSLAFLIKTFPTFTTPSLFTLTQSRLQIPTDVLFTRLQTLRPTGLTPTDEILKNAFTSKESRLLYLKYGPDTMINCLFCNPEDPPSYLLYSLVSIVIPHLFNLCVLALATSTLFIGKEANIWRGKATTLAGAIAILDIYFVTQYKHTNNATALRLEEIDHFYWNMQLYRNIALAALDGLVGWLLYLSSTNRAFLTSPTTAEKIEAATRIIDQARGKLNGVALMRNTTVRDKDLRGKVNEYWVREANVMSEVLETREVVDGVRNALKGRVDLVAVQRDADAFAEAVLGGVGKVVM</sequence>
<evidence type="ECO:0000256" key="4">
    <source>
        <dbReference type="ARBA" id="ARBA00022989"/>
    </source>
</evidence>
<organism evidence="10 11">
    <name type="scientific">Botrytis fragariae</name>
    <dbReference type="NCBI Taxonomy" id="1964551"/>
    <lineage>
        <taxon>Eukaryota</taxon>
        <taxon>Fungi</taxon>
        <taxon>Dikarya</taxon>
        <taxon>Ascomycota</taxon>
        <taxon>Pezizomycotina</taxon>
        <taxon>Leotiomycetes</taxon>
        <taxon>Helotiales</taxon>
        <taxon>Sclerotiniaceae</taxon>
        <taxon>Botrytis</taxon>
    </lineage>
</organism>
<dbReference type="GO" id="GO:0043529">
    <property type="term" value="C:GET complex"/>
    <property type="evidence" value="ECO:0007669"/>
    <property type="project" value="InterPro"/>
</dbReference>
<dbReference type="PANTHER" id="PTHR39470">
    <property type="entry name" value="CHROMOSOME 10, WHOLE GENOME SHOTGUN SEQUENCE"/>
    <property type="match status" value="1"/>
</dbReference>
<feature type="transmembrane region" description="Helical" evidence="8">
    <location>
        <begin position="431"/>
        <end position="450"/>
    </location>
</feature>
<gene>
    <name evidence="7" type="primary">GET1</name>
    <name evidence="10" type="ORF">Bfra_011152</name>
</gene>
<dbReference type="AlphaFoldDB" id="A0A8H6ALA0"/>
<dbReference type="InterPro" id="IPR029012">
    <property type="entry name" value="Helix_hairpin_bin_sf"/>
</dbReference>
<feature type="signal peptide" evidence="9">
    <location>
        <begin position="1"/>
        <end position="25"/>
    </location>
</feature>
<feature type="transmembrane region" description="Helical" evidence="8">
    <location>
        <begin position="160"/>
        <end position="185"/>
    </location>
</feature>
<keyword evidence="2 7" id="KW-0812">Transmembrane</keyword>
<feature type="chain" id="PRO_5034252320" evidence="9">
    <location>
        <begin position="26"/>
        <end position="558"/>
    </location>
</feature>
<feature type="topological domain" description="Cytoplasmic" evidence="7">
    <location>
        <begin position="173"/>
        <end position="558"/>
    </location>
</feature>
<comment type="caution">
    <text evidence="10">The sequence shown here is derived from an EMBL/GenBank/DDBJ whole genome shotgun (WGS) entry which is preliminary data.</text>
</comment>
<dbReference type="GO" id="GO:0071816">
    <property type="term" value="P:tail-anchored membrane protein insertion into ER membrane"/>
    <property type="evidence" value="ECO:0007669"/>
    <property type="project" value="InterPro"/>
</dbReference>
<keyword evidence="5" id="KW-0175">Coiled coil</keyword>
<keyword evidence="11" id="KW-1185">Reference proteome</keyword>
<dbReference type="FunFam" id="1.10.287.660:FF:000006">
    <property type="entry name" value="Protein GET1"/>
    <property type="match status" value="1"/>
</dbReference>
<dbReference type="Gene3D" id="1.10.287.660">
    <property type="entry name" value="Helix hairpin bin"/>
    <property type="match status" value="1"/>
</dbReference>
<feature type="transmembrane region" description="Helical" evidence="8">
    <location>
        <begin position="391"/>
        <end position="411"/>
    </location>
</feature>
<keyword evidence="3 7" id="KW-0256">Endoplasmic reticulum</keyword>
<dbReference type="OrthoDB" id="4218123at2759"/>
<evidence type="ECO:0000256" key="5">
    <source>
        <dbReference type="ARBA" id="ARBA00023054"/>
    </source>
</evidence>
<dbReference type="EMBL" id="JABFCT010000017">
    <property type="protein sequence ID" value="KAF5869345.1"/>
    <property type="molecule type" value="Genomic_DNA"/>
</dbReference>
<reference evidence="10 11" key="1">
    <citation type="journal article" date="2020" name="Phytopathology">
        <title>A high-quality genome resource of Botrytis fragariae, a new and rapidly spreading fungal pathogen causing strawberry gray mold in the U.S.A.</title>
        <authorList>
            <person name="Wu Y."/>
            <person name="Saski C.A."/>
            <person name="Schnabel G."/>
            <person name="Xiao S."/>
            <person name="Hu M."/>
        </authorList>
    </citation>
    <scope>NUCLEOTIDE SEQUENCE [LARGE SCALE GENOMIC DNA]</scope>
    <source>
        <strain evidence="10 11">BVB16</strain>
    </source>
</reference>
<keyword evidence="6 7" id="KW-0472">Membrane</keyword>
<keyword evidence="1 7" id="KW-0813">Transport</keyword>
<dbReference type="PANTHER" id="PTHR39470:SF1">
    <property type="entry name" value="CHORISMATE SYNTHASE PROTEIN"/>
    <property type="match status" value="1"/>
</dbReference>
<evidence type="ECO:0000313" key="10">
    <source>
        <dbReference type="EMBL" id="KAF5869345.1"/>
    </source>
</evidence>
<feature type="transmembrane region" description="Helical" evidence="8">
    <location>
        <begin position="258"/>
        <end position="277"/>
    </location>
</feature>
<name>A0A8H6ALA0_9HELO</name>
<evidence type="ECO:0000256" key="3">
    <source>
        <dbReference type="ARBA" id="ARBA00022824"/>
    </source>
</evidence>
<accession>A0A8H6ALA0</accession>
<comment type="caution">
    <text evidence="7">Lacks conserved residue(s) required for the propagation of feature annotation.</text>
</comment>
<feature type="topological domain" description="Lumenal" evidence="7">
    <location>
        <begin position="1"/>
        <end position="4"/>
    </location>
</feature>
<dbReference type="Proteomes" id="UP000531561">
    <property type="component" value="Unassembled WGS sequence"/>
</dbReference>
<evidence type="ECO:0000256" key="2">
    <source>
        <dbReference type="ARBA" id="ARBA00022692"/>
    </source>
</evidence>
<proteinExistence type="inferred from homology"/>
<dbReference type="HAMAP" id="MF_03113">
    <property type="entry name" value="Get1"/>
    <property type="match status" value="1"/>
</dbReference>
<dbReference type="Pfam" id="PF04420">
    <property type="entry name" value="CHD5"/>
    <property type="match status" value="1"/>
</dbReference>
<evidence type="ECO:0000256" key="7">
    <source>
        <dbReference type="HAMAP-Rule" id="MF_03113"/>
    </source>
</evidence>
<evidence type="ECO:0000313" key="11">
    <source>
        <dbReference type="Proteomes" id="UP000531561"/>
    </source>
</evidence>
<dbReference type="InterPro" id="IPR028945">
    <property type="entry name" value="Get1"/>
</dbReference>
<dbReference type="InterPro" id="IPR027538">
    <property type="entry name" value="Get1_fungi"/>
</dbReference>
<protein>
    <submittedName>
        <fullName evidence="10">Putative chorismate synthase protein</fullName>
    </submittedName>
</protein>
<evidence type="ECO:0000256" key="8">
    <source>
        <dbReference type="SAM" id="Phobius"/>
    </source>
</evidence>
<evidence type="ECO:0000256" key="6">
    <source>
        <dbReference type="ARBA" id="ARBA00023136"/>
    </source>
</evidence>
<keyword evidence="9" id="KW-0732">Signal</keyword>
<comment type="similarity">
    <text evidence="7">Belongs to the WRB/GET1 family.</text>
</comment>
<evidence type="ECO:0000256" key="9">
    <source>
        <dbReference type="SAM" id="SignalP"/>
    </source>
</evidence>
<evidence type="ECO:0000256" key="1">
    <source>
        <dbReference type="ARBA" id="ARBA00022448"/>
    </source>
</evidence>
<feature type="transmembrane region" description="Helical" evidence="8">
    <location>
        <begin position="351"/>
        <end position="379"/>
    </location>
</feature>